<proteinExistence type="predicted"/>
<gene>
    <name evidence="2" type="ORF">AVEN_113146_1</name>
</gene>
<dbReference type="Proteomes" id="UP000499080">
    <property type="component" value="Unassembled WGS sequence"/>
</dbReference>
<feature type="region of interest" description="Disordered" evidence="1">
    <location>
        <begin position="1"/>
        <end position="28"/>
    </location>
</feature>
<evidence type="ECO:0000256" key="1">
    <source>
        <dbReference type="SAM" id="MobiDB-lite"/>
    </source>
</evidence>
<evidence type="ECO:0000313" key="3">
    <source>
        <dbReference type="Proteomes" id="UP000499080"/>
    </source>
</evidence>
<accession>A0A4Y2TXI0</accession>
<keyword evidence="3" id="KW-1185">Reference proteome</keyword>
<sequence length="199" mass="22371">MESSLAYPRGKEEKAETQKEGKNSKGEQTLGYVGVVNTVTSREDVPLRGSDEGYVFVLYMMFHENRVNAMALKKESDTRWSSRREPITVVHKHLVKIVEAVNLLALDAVSSPKTKSGAVSHLKEAELERRLQSMQKVNEIFGFLSPKQLTTLDNKTLREEAATTLANLYPHDLEKDELAVEIESFKYSVIGSDNLAENE</sequence>
<feature type="compositionally biased region" description="Basic and acidic residues" evidence="1">
    <location>
        <begin position="9"/>
        <end position="25"/>
    </location>
</feature>
<organism evidence="2 3">
    <name type="scientific">Araneus ventricosus</name>
    <name type="common">Orbweaver spider</name>
    <name type="synonym">Epeira ventricosa</name>
    <dbReference type="NCBI Taxonomy" id="182803"/>
    <lineage>
        <taxon>Eukaryota</taxon>
        <taxon>Metazoa</taxon>
        <taxon>Ecdysozoa</taxon>
        <taxon>Arthropoda</taxon>
        <taxon>Chelicerata</taxon>
        <taxon>Arachnida</taxon>
        <taxon>Araneae</taxon>
        <taxon>Araneomorphae</taxon>
        <taxon>Entelegynae</taxon>
        <taxon>Araneoidea</taxon>
        <taxon>Araneidae</taxon>
        <taxon>Araneus</taxon>
    </lineage>
</organism>
<dbReference type="AlphaFoldDB" id="A0A4Y2TXI0"/>
<protein>
    <submittedName>
        <fullName evidence="2">Uncharacterized protein</fullName>
    </submittedName>
</protein>
<evidence type="ECO:0000313" key="2">
    <source>
        <dbReference type="EMBL" id="GBO05062.1"/>
    </source>
</evidence>
<reference evidence="2 3" key="1">
    <citation type="journal article" date="2019" name="Sci. Rep.">
        <title>Orb-weaving spider Araneus ventricosus genome elucidates the spidroin gene catalogue.</title>
        <authorList>
            <person name="Kono N."/>
            <person name="Nakamura H."/>
            <person name="Ohtoshi R."/>
            <person name="Moran D.A.P."/>
            <person name="Shinohara A."/>
            <person name="Yoshida Y."/>
            <person name="Fujiwara M."/>
            <person name="Mori M."/>
            <person name="Tomita M."/>
            <person name="Arakawa K."/>
        </authorList>
    </citation>
    <scope>NUCLEOTIDE SEQUENCE [LARGE SCALE GENOMIC DNA]</scope>
</reference>
<dbReference type="EMBL" id="BGPR01031811">
    <property type="protein sequence ID" value="GBO05062.1"/>
    <property type="molecule type" value="Genomic_DNA"/>
</dbReference>
<name>A0A4Y2TXI0_ARAVE</name>
<comment type="caution">
    <text evidence="2">The sequence shown here is derived from an EMBL/GenBank/DDBJ whole genome shotgun (WGS) entry which is preliminary data.</text>
</comment>